<sequence length="315" mass="37447">MWLPYFLAVFVLISQLISNPYATIDDSMALLWLPGQIEGNFLADVEKFRDENPISSFAGYIQLQARYRNLHEAAICYFEGRLHTLRDRQFENRDRQLRILVNQVIDHILRHESMSRNDLKEWCQVLTKTMQNHRGYITVPVAILYAFHTLRLKNYEDEELTREIEQITKRMMKFLRKEKCAIPIWVRELLHANWGLDYDFRIWGMEELLFSEPRLKDLAMAMHNNDNDYIVRNLDDIFNNIFSPPPPKNLSAQTRVASIAALFHLLRGNYRMQATRLMESLSSDHQHFFLFDHELQLVNKVLLDHHMEHSSIVQM</sequence>
<keyword evidence="1" id="KW-0732">Signal</keyword>
<dbReference type="RefSeq" id="XP_053016432.1">
    <property type="nucleotide sequence ID" value="XM_053165219.1"/>
</dbReference>
<protein>
    <submittedName>
        <fullName evidence="2">Uncharacterized protein</fullName>
    </submittedName>
</protein>
<dbReference type="Proteomes" id="UP001164743">
    <property type="component" value="Chromosome 1A"/>
</dbReference>
<evidence type="ECO:0000313" key="3">
    <source>
        <dbReference type="Proteomes" id="UP001164743"/>
    </source>
</evidence>
<evidence type="ECO:0000313" key="2">
    <source>
        <dbReference type="EMBL" id="WAQ80877.1"/>
    </source>
</evidence>
<gene>
    <name evidence="2" type="ORF">PtA15_1A215</name>
</gene>
<name>A0ABY7CDH7_9BASI</name>
<proteinExistence type="predicted"/>
<feature type="signal peptide" evidence="1">
    <location>
        <begin position="1"/>
        <end position="18"/>
    </location>
</feature>
<dbReference type="EMBL" id="CP110421">
    <property type="protein sequence ID" value="WAQ80877.1"/>
    <property type="molecule type" value="Genomic_DNA"/>
</dbReference>
<organism evidence="2 3">
    <name type="scientific">Puccinia triticina</name>
    <dbReference type="NCBI Taxonomy" id="208348"/>
    <lineage>
        <taxon>Eukaryota</taxon>
        <taxon>Fungi</taxon>
        <taxon>Dikarya</taxon>
        <taxon>Basidiomycota</taxon>
        <taxon>Pucciniomycotina</taxon>
        <taxon>Pucciniomycetes</taxon>
        <taxon>Pucciniales</taxon>
        <taxon>Pucciniaceae</taxon>
        <taxon>Puccinia</taxon>
    </lineage>
</organism>
<keyword evidence="3" id="KW-1185">Reference proteome</keyword>
<evidence type="ECO:0000256" key="1">
    <source>
        <dbReference type="SAM" id="SignalP"/>
    </source>
</evidence>
<feature type="chain" id="PRO_5045936814" evidence="1">
    <location>
        <begin position="19"/>
        <end position="315"/>
    </location>
</feature>
<reference evidence="2" key="1">
    <citation type="submission" date="2022-10" db="EMBL/GenBank/DDBJ databases">
        <title>Puccinia triticina Genome sequencing and assembly.</title>
        <authorList>
            <person name="Li C."/>
        </authorList>
    </citation>
    <scope>NUCLEOTIDE SEQUENCE</scope>
    <source>
        <strain evidence="2">Pt15</strain>
    </source>
</reference>
<dbReference type="GeneID" id="77806114"/>
<accession>A0ABY7CDH7</accession>